<organism evidence="4 5">
    <name type="scientific">Gordonia effusa NBRC 100432</name>
    <dbReference type="NCBI Taxonomy" id="1077974"/>
    <lineage>
        <taxon>Bacteria</taxon>
        <taxon>Bacillati</taxon>
        <taxon>Actinomycetota</taxon>
        <taxon>Actinomycetes</taxon>
        <taxon>Mycobacteriales</taxon>
        <taxon>Gordoniaceae</taxon>
        <taxon>Gordonia</taxon>
    </lineage>
</organism>
<name>H0QWH5_9ACTN</name>
<reference evidence="4 5" key="1">
    <citation type="submission" date="2011-12" db="EMBL/GenBank/DDBJ databases">
        <title>Whole genome shotgun sequence of Gordonia effusa NBRC 100432.</title>
        <authorList>
            <person name="Yoshida I."/>
            <person name="Takarada H."/>
            <person name="Hosoyama A."/>
            <person name="Tsuchikane K."/>
            <person name="Katsumata H."/>
            <person name="Yamazaki S."/>
            <person name="Fujita N."/>
        </authorList>
    </citation>
    <scope>NUCLEOTIDE SEQUENCE [LARGE SCALE GENOMIC DNA]</scope>
    <source>
        <strain evidence="4 5">NBRC 100432</strain>
    </source>
</reference>
<dbReference type="InterPro" id="IPR009057">
    <property type="entry name" value="Homeodomain-like_sf"/>
</dbReference>
<dbReference type="SUPFAM" id="SSF46689">
    <property type="entry name" value="Homeodomain-like"/>
    <property type="match status" value="1"/>
</dbReference>
<dbReference type="GO" id="GO:0003677">
    <property type="term" value="F:DNA binding"/>
    <property type="evidence" value="ECO:0007669"/>
    <property type="project" value="UniProtKB-UniRule"/>
</dbReference>
<gene>
    <name evidence="4" type="ORF">GOEFS_021_00030</name>
</gene>
<dbReference type="STRING" id="1077974.GOEFS_021_00030"/>
<dbReference type="RefSeq" id="WP_007316514.1">
    <property type="nucleotide sequence ID" value="NZ_BAEH01000021.1"/>
</dbReference>
<proteinExistence type="predicted"/>
<evidence type="ECO:0000256" key="1">
    <source>
        <dbReference type="ARBA" id="ARBA00023125"/>
    </source>
</evidence>
<dbReference type="EMBL" id="BAEH01000021">
    <property type="protein sequence ID" value="GAB17176.1"/>
    <property type="molecule type" value="Genomic_DNA"/>
</dbReference>
<accession>H0QWH5</accession>
<dbReference type="Gene3D" id="1.10.357.10">
    <property type="entry name" value="Tetracycline Repressor, domain 2"/>
    <property type="match status" value="1"/>
</dbReference>
<dbReference type="eggNOG" id="COG1309">
    <property type="taxonomic scope" value="Bacteria"/>
</dbReference>
<evidence type="ECO:0000259" key="3">
    <source>
        <dbReference type="PROSITE" id="PS50977"/>
    </source>
</evidence>
<protein>
    <submittedName>
        <fullName evidence="4">Putative TetR family transcriptional regulator</fullName>
    </submittedName>
</protein>
<dbReference type="AlphaFoldDB" id="H0QWH5"/>
<evidence type="ECO:0000313" key="4">
    <source>
        <dbReference type="EMBL" id="GAB17176.1"/>
    </source>
</evidence>
<comment type="caution">
    <text evidence="4">The sequence shown here is derived from an EMBL/GenBank/DDBJ whole genome shotgun (WGS) entry which is preliminary data.</text>
</comment>
<dbReference type="Proteomes" id="UP000035034">
    <property type="component" value="Unassembled WGS sequence"/>
</dbReference>
<keyword evidence="1 2" id="KW-0238">DNA-binding</keyword>
<sequence>MAVEEPRTRWAGLSLAERTGERRRLILDAAFALLDAGGDIGDVTIRTVCRDAGVHRRYFHESFSSRDELLGAMFDEAAVALVSEVLDAIRAARPDSTQATLRVFIRSGLTHLRQRGAHAALMVGRDSEPALQGKRVDALTAFRTLVSAPEDDIDSEVKSRNGVLATMIEGAVVEFGRRWAEGELGVDVDTAADAAADAVLALMGLNGSVIGADERAGALWRATIDSAAGDD</sequence>
<dbReference type="InterPro" id="IPR001647">
    <property type="entry name" value="HTH_TetR"/>
</dbReference>
<evidence type="ECO:0000313" key="5">
    <source>
        <dbReference type="Proteomes" id="UP000035034"/>
    </source>
</evidence>
<feature type="domain" description="HTH tetR-type" evidence="3">
    <location>
        <begin position="20"/>
        <end position="81"/>
    </location>
</feature>
<feature type="DNA-binding region" description="H-T-H motif" evidence="2">
    <location>
        <begin position="44"/>
        <end position="63"/>
    </location>
</feature>
<evidence type="ECO:0000256" key="2">
    <source>
        <dbReference type="PROSITE-ProRule" id="PRU00335"/>
    </source>
</evidence>
<keyword evidence="5" id="KW-1185">Reference proteome</keyword>
<dbReference type="PROSITE" id="PS50977">
    <property type="entry name" value="HTH_TETR_2"/>
    <property type="match status" value="1"/>
</dbReference>